<comment type="caution">
    <text evidence="1">The sequence shown here is derived from an EMBL/GenBank/DDBJ whole genome shotgun (WGS) entry which is preliminary data.</text>
</comment>
<organism evidence="1 2">
    <name type="scientific">Meloidogyne enterolobii</name>
    <name type="common">Root-knot nematode worm</name>
    <name type="synonym">Meloidogyne mayaguensis</name>
    <dbReference type="NCBI Taxonomy" id="390850"/>
    <lineage>
        <taxon>Eukaryota</taxon>
        <taxon>Metazoa</taxon>
        <taxon>Ecdysozoa</taxon>
        <taxon>Nematoda</taxon>
        <taxon>Chromadorea</taxon>
        <taxon>Rhabditida</taxon>
        <taxon>Tylenchina</taxon>
        <taxon>Tylenchomorpha</taxon>
        <taxon>Tylenchoidea</taxon>
        <taxon>Meloidogynidae</taxon>
        <taxon>Meloidogyninae</taxon>
        <taxon>Meloidogyne</taxon>
    </lineage>
</organism>
<dbReference type="Proteomes" id="UP000580250">
    <property type="component" value="Unassembled WGS sequence"/>
</dbReference>
<protein>
    <submittedName>
        <fullName evidence="1">Uncharacterized protein</fullName>
    </submittedName>
</protein>
<dbReference type="EMBL" id="CAJEWN010000035">
    <property type="protein sequence ID" value="CAD2145615.1"/>
    <property type="molecule type" value="Genomic_DNA"/>
</dbReference>
<proteinExistence type="predicted"/>
<dbReference type="AlphaFoldDB" id="A0A6V7U4M1"/>
<name>A0A6V7U4M1_MELEN</name>
<gene>
    <name evidence="1" type="ORF">MENT_LOCUS8337</name>
</gene>
<evidence type="ECO:0000313" key="2">
    <source>
        <dbReference type="Proteomes" id="UP000580250"/>
    </source>
</evidence>
<evidence type="ECO:0000313" key="1">
    <source>
        <dbReference type="EMBL" id="CAD2145615.1"/>
    </source>
</evidence>
<accession>A0A6V7U4M1</accession>
<reference evidence="1 2" key="1">
    <citation type="submission" date="2020-08" db="EMBL/GenBank/DDBJ databases">
        <authorList>
            <person name="Koutsovoulos G."/>
            <person name="Danchin GJ E."/>
        </authorList>
    </citation>
    <scope>NUCLEOTIDE SEQUENCE [LARGE SCALE GENOMIC DNA]</scope>
</reference>
<sequence>MKQQAVDIFLLQIILQQQQHNLNFIRRPNLIDNYFIRVQQQKQQQQLINIKTLFLFPQTFTMFRKNQNFV</sequence>